<dbReference type="GeneTree" id="ENSGT00940000155301"/>
<organism evidence="7 8">
    <name type="scientific">Mandrillus leucophaeus</name>
    <name type="common">Drill</name>
    <name type="synonym">Papio leucophaeus</name>
    <dbReference type="NCBI Taxonomy" id="9568"/>
    <lineage>
        <taxon>Eukaryota</taxon>
        <taxon>Metazoa</taxon>
        <taxon>Chordata</taxon>
        <taxon>Craniata</taxon>
        <taxon>Vertebrata</taxon>
        <taxon>Euteleostomi</taxon>
        <taxon>Mammalia</taxon>
        <taxon>Eutheria</taxon>
        <taxon>Euarchontoglires</taxon>
        <taxon>Primates</taxon>
        <taxon>Haplorrhini</taxon>
        <taxon>Catarrhini</taxon>
        <taxon>Cercopithecidae</taxon>
        <taxon>Cercopithecinae</taxon>
        <taxon>Mandrillus</taxon>
    </lineage>
</organism>
<dbReference type="PANTHER" id="PTHR44099:SF3">
    <property type="entry name" value="WD REPEAT-CONTAINING PROTEIN 7"/>
    <property type="match status" value="1"/>
</dbReference>
<proteinExistence type="predicted"/>
<dbReference type="InterPro" id="IPR049916">
    <property type="entry name" value="WDR72-like"/>
</dbReference>
<keyword evidence="2 4" id="KW-0853">WD repeat</keyword>
<dbReference type="Pfam" id="PF00400">
    <property type="entry name" value="WD40"/>
    <property type="match status" value="2"/>
</dbReference>
<name>A0A2K5YV44_MANLE</name>
<protein>
    <submittedName>
        <fullName evidence="7">WD repeat domain 7</fullName>
    </submittedName>
</protein>
<keyword evidence="1" id="KW-0597">Phosphoprotein</keyword>
<dbReference type="Pfam" id="PF23123">
    <property type="entry name" value="WDR72_alpha-sol"/>
    <property type="match status" value="1"/>
</dbReference>
<sequence length="793" mass="86775">MAGNSLVLPIVLWGRKAPTHCISAVLLTDDGATIVTGCHDGQICLWDLSVELEINPRALLFAVLFQQVKETIKENIKEHLLDDEEEDEEIMRQRREESDPEYRSSKSKPLTLLEYNLTMDTAKLFMSCLHAWGLNEVLDEVCLDRLGMLKPHCTVSFGLLSRGGHMSLMLPGYNQPACKLSHGKSEVGRKLPATEGVGKGTYGVSRAVTTQHLLSIISLANTLMSMTNATFIGDHMKKGPTRPPRPSTPDLSKARGSPPTSSNIVQGQIKQVAAPVVSARSDADHSGSDPASAPALHTCFLVNEGWSQLAAMHCVMLPDLLGLDKFRPPLLEMLARRWQDRCLEVREAAQALLLAELRRIEQAGRKEAIDAWAPYLPQYIDHVISPGVTSEAMQTITTAPDASGSEAKVQEEEHDLVDDDITTGKRKQATAIVLLGVIGAEFGAEIEPPKLLTRPRSSSQIPEGFGLTSGGSNYSLARHTCKALTFLLLQPPSPKLPPHSTIRRTAIDLIGRGFTVWEPYMDVSAVLMGLLELCADAEKQLANITMGLPLSPAADSARSARHALSLIATARPPAFITTIAKEVSGASQSNTQSQQNIHTTTLARAKGEILRVIEILIEKMPTDVVDLLVEVMDIIMYCLEGSLVKKKGLQECFPAICRFYMVSYYERNHRIAVGARHGSVALYDIRTGKCQTIHGHKGPITAVAFAPDGRYLATYSNTDSHISFWQMNTSLLGSIGMLNSAPQLRCIKTYQVPPVQPASPGSHNALKLARLIWTSNRNVILMAHDGKEHRFMV</sequence>
<feature type="domain" description="WDR72-like alpha-solenoid" evidence="6">
    <location>
        <begin position="336"/>
        <end position="371"/>
    </location>
</feature>
<dbReference type="InterPro" id="IPR001680">
    <property type="entry name" value="WD40_rpt"/>
</dbReference>
<dbReference type="Proteomes" id="UP000233140">
    <property type="component" value="Unassembled WGS sequence"/>
</dbReference>
<evidence type="ECO:0000256" key="5">
    <source>
        <dbReference type="SAM" id="MobiDB-lite"/>
    </source>
</evidence>
<evidence type="ECO:0000313" key="8">
    <source>
        <dbReference type="Proteomes" id="UP000233140"/>
    </source>
</evidence>
<dbReference type="PROSITE" id="PS00678">
    <property type="entry name" value="WD_REPEATS_1"/>
    <property type="match status" value="1"/>
</dbReference>
<dbReference type="Gene3D" id="2.130.10.10">
    <property type="entry name" value="YVTN repeat-like/Quinoprotein amine dehydrogenase"/>
    <property type="match status" value="1"/>
</dbReference>
<dbReference type="AlphaFoldDB" id="A0A2K5YV44"/>
<dbReference type="SMART" id="SM00320">
    <property type="entry name" value="WD40"/>
    <property type="match status" value="2"/>
</dbReference>
<evidence type="ECO:0000313" key="7">
    <source>
        <dbReference type="Ensembl" id="ENSMLEP00000019395.1"/>
    </source>
</evidence>
<dbReference type="PANTHER" id="PTHR44099">
    <property type="entry name" value="RABCONNECTIN-3B, ISOFORM A"/>
    <property type="match status" value="1"/>
</dbReference>
<gene>
    <name evidence="7" type="primary">WDR7</name>
</gene>
<evidence type="ECO:0000259" key="6">
    <source>
        <dbReference type="Pfam" id="PF23123"/>
    </source>
</evidence>
<dbReference type="InterPro" id="IPR036322">
    <property type="entry name" value="WD40_repeat_dom_sf"/>
</dbReference>
<dbReference type="SUPFAM" id="SSF50978">
    <property type="entry name" value="WD40 repeat-like"/>
    <property type="match status" value="1"/>
</dbReference>
<evidence type="ECO:0000256" key="4">
    <source>
        <dbReference type="PROSITE-ProRule" id="PRU00221"/>
    </source>
</evidence>
<dbReference type="SUPFAM" id="SSF48371">
    <property type="entry name" value="ARM repeat"/>
    <property type="match status" value="1"/>
</dbReference>
<evidence type="ECO:0000256" key="3">
    <source>
        <dbReference type="ARBA" id="ARBA00022737"/>
    </source>
</evidence>
<feature type="repeat" description="WD" evidence="4">
    <location>
        <begin position="22"/>
        <end position="49"/>
    </location>
</feature>
<dbReference type="InterPro" id="IPR019775">
    <property type="entry name" value="WD40_repeat_CS"/>
</dbReference>
<keyword evidence="3" id="KW-0677">Repeat</keyword>
<dbReference type="FunFam" id="2.130.10.10:FF:000324">
    <property type="entry name" value="WD repeat-containing protein 7 isoform X1"/>
    <property type="match status" value="1"/>
</dbReference>
<accession>A0A2K5YV44</accession>
<reference evidence="7" key="2">
    <citation type="submission" date="2025-09" db="UniProtKB">
        <authorList>
            <consortium name="Ensembl"/>
        </authorList>
    </citation>
    <scope>IDENTIFICATION</scope>
</reference>
<dbReference type="InterPro" id="IPR016024">
    <property type="entry name" value="ARM-type_fold"/>
</dbReference>
<feature type="compositionally biased region" description="Polar residues" evidence="5">
    <location>
        <begin position="258"/>
        <end position="267"/>
    </location>
</feature>
<keyword evidence="8" id="KW-1185">Reference proteome</keyword>
<dbReference type="GO" id="GO:0005737">
    <property type="term" value="C:cytoplasm"/>
    <property type="evidence" value="ECO:0007669"/>
    <property type="project" value="TreeGrafter"/>
</dbReference>
<dbReference type="InterPro" id="IPR057848">
    <property type="entry name" value="WDR72_alpha-sol"/>
</dbReference>
<dbReference type="InterPro" id="IPR015943">
    <property type="entry name" value="WD40/YVTN_repeat-like_dom_sf"/>
</dbReference>
<evidence type="ECO:0000256" key="2">
    <source>
        <dbReference type="ARBA" id="ARBA00022574"/>
    </source>
</evidence>
<reference evidence="7" key="1">
    <citation type="submission" date="2025-08" db="UniProtKB">
        <authorList>
            <consortium name="Ensembl"/>
        </authorList>
    </citation>
    <scope>IDENTIFICATION</scope>
</reference>
<dbReference type="Ensembl" id="ENSMLET00000042884.1">
    <property type="protein sequence ID" value="ENSMLEP00000019395.1"/>
    <property type="gene ID" value="ENSMLEG00000033750.1"/>
</dbReference>
<feature type="repeat" description="WD" evidence="4">
    <location>
        <begin position="693"/>
        <end position="729"/>
    </location>
</feature>
<evidence type="ECO:0000256" key="1">
    <source>
        <dbReference type="ARBA" id="ARBA00022553"/>
    </source>
</evidence>
<feature type="region of interest" description="Disordered" evidence="5">
    <location>
        <begin position="233"/>
        <end position="267"/>
    </location>
</feature>
<dbReference type="PROSITE" id="PS50082">
    <property type="entry name" value="WD_REPEATS_2"/>
    <property type="match status" value="2"/>
</dbReference>